<dbReference type="Proteomes" id="UP000198873">
    <property type="component" value="Unassembled WGS sequence"/>
</dbReference>
<dbReference type="AlphaFoldDB" id="A0A1I6V8S8"/>
<dbReference type="GO" id="GO:0004376">
    <property type="term" value="F:GPI mannosyltransferase activity"/>
    <property type="evidence" value="ECO:0007669"/>
    <property type="project" value="InterPro"/>
</dbReference>
<evidence type="ECO:0000256" key="9">
    <source>
        <dbReference type="ARBA" id="ARBA00023136"/>
    </source>
</evidence>
<feature type="transmembrane region" description="Helical" evidence="10">
    <location>
        <begin position="185"/>
        <end position="215"/>
    </location>
</feature>
<dbReference type="GO" id="GO:0016020">
    <property type="term" value="C:membrane"/>
    <property type="evidence" value="ECO:0007669"/>
    <property type="project" value="GOC"/>
</dbReference>
<feature type="transmembrane region" description="Helical" evidence="10">
    <location>
        <begin position="21"/>
        <end position="45"/>
    </location>
</feature>
<evidence type="ECO:0000256" key="4">
    <source>
        <dbReference type="ARBA" id="ARBA00022676"/>
    </source>
</evidence>
<feature type="transmembrane region" description="Helical" evidence="10">
    <location>
        <begin position="144"/>
        <end position="165"/>
    </location>
</feature>
<evidence type="ECO:0000256" key="6">
    <source>
        <dbReference type="ARBA" id="ARBA00022692"/>
    </source>
</evidence>
<evidence type="ECO:0000313" key="12">
    <source>
        <dbReference type="Proteomes" id="UP000198873"/>
    </source>
</evidence>
<dbReference type="PANTHER" id="PTHR12468:SF2">
    <property type="entry name" value="GPI MANNOSYLTRANSFERASE 2"/>
    <property type="match status" value="1"/>
</dbReference>
<dbReference type="EMBL" id="FPAB01000007">
    <property type="protein sequence ID" value="SFT10081.1"/>
    <property type="molecule type" value="Genomic_DNA"/>
</dbReference>
<reference evidence="12" key="1">
    <citation type="submission" date="2016-10" db="EMBL/GenBank/DDBJ databases">
        <authorList>
            <person name="Varghese N."/>
            <person name="Submissions S."/>
        </authorList>
    </citation>
    <scope>NUCLEOTIDE SEQUENCE [LARGE SCALE GENOMIC DNA]</scope>
    <source>
        <strain evidence="12">CGMCC 4.7047</strain>
    </source>
</reference>
<evidence type="ECO:0000256" key="5">
    <source>
        <dbReference type="ARBA" id="ARBA00022679"/>
    </source>
</evidence>
<evidence type="ECO:0008006" key="13">
    <source>
        <dbReference type="Google" id="ProtNLM"/>
    </source>
</evidence>
<keyword evidence="9 10" id="KW-0472">Membrane</keyword>
<feature type="transmembrane region" description="Helical" evidence="10">
    <location>
        <begin position="362"/>
        <end position="380"/>
    </location>
</feature>
<dbReference type="UniPathway" id="UPA00196"/>
<evidence type="ECO:0000256" key="10">
    <source>
        <dbReference type="SAM" id="Phobius"/>
    </source>
</evidence>
<evidence type="ECO:0000256" key="1">
    <source>
        <dbReference type="ARBA" id="ARBA00004477"/>
    </source>
</evidence>
<gene>
    <name evidence="11" type="ORF">SAMN05444716_107191</name>
</gene>
<keyword evidence="4" id="KW-0328">Glycosyltransferase</keyword>
<keyword evidence="5" id="KW-0808">Transferase</keyword>
<evidence type="ECO:0000313" key="11">
    <source>
        <dbReference type="EMBL" id="SFT10081.1"/>
    </source>
</evidence>
<keyword evidence="7" id="KW-0256">Endoplasmic reticulum</keyword>
<protein>
    <recommendedName>
        <fullName evidence="13">Dolichyl-phosphate-mannose-protein mannosyltransferase</fullName>
    </recommendedName>
</protein>
<organism evidence="11 12">
    <name type="scientific">Streptomyces harbinensis</name>
    <dbReference type="NCBI Taxonomy" id="1176198"/>
    <lineage>
        <taxon>Bacteria</taxon>
        <taxon>Bacillati</taxon>
        <taxon>Actinomycetota</taxon>
        <taxon>Actinomycetes</taxon>
        <taxon>Kitasatosporales</taxon>
        <taxon>Streptomycetaceae</taxon>
        <taxon>Streptomyces</taxon>
    </lineage>
</organism>
<dbReference type="PANTHER" id="PTHR12468">
    <property type="entry name" value="GPI MANNOSYLTRANSFERASE 2"/>
    <property type="match status" value="1"/>
</dbReference>
<comment type="pathway">
    <text evidence="2">Glycolipid biosynthesis; glycosylphosphatidylinositol-anchor biosynthesis.</text>
</comment>
<proteinExistence type="predicted"/>
<keyword evidence="6 10" id="KW-0812">Transmembrane</keyword>
<dbReference type="InterPro" id="IPR007315">
    <property type="entry name" value="PIG-V/Gpi18"/>
</dbReference>
<feature type="transmembrane region" description="Helical" evidence="10">
    <location>
        <begin position="117"/>
        <end position="137"/>
    </location>
</feature>
<accession>A0A1I6V8S8</accession>
<evidence type="ECO:0000256" key="3">
    <source>
        <dbReference type="ARBA" id="ARBA00022502"/>
    </source>
</evidence>
<feature type="transmembrane region" description="Helical" evidence="10">
    <location>
        <begin position="313"/>
        <end position="331"/>
    </location>
</feature>
<sequence>MTTARTAVPARGTSRRTRARTALRAAAPALLVYAAVRATGLLILARWTAAGEHSAHTLLAERWDAVWYARIAENGYGYTAHLGERTEHDLAFFPLYPALERGLSTVLPLSVPDAGLAVSWTAGLAAAWGLYAVAFLVTGRRAAGVVLAALWAAVPPGFVQSMAYTETLFTALAAWALYAVLTGRWYTAGALAVAAGLTRPSGLAVVAAVLAGGALELRRRRRADPRVLTAMALAPLGWLGYVGYVGVRLSSPTGYFDVQKDWGNGFDGGAGFTRFVLTRLRTDPGHGLLILAVLACGTALLVQCVRQRQPLPLLVYTLLIAASALVSESYFASRPRLLMPAFPLLLPLAGLLLRLPRPAGAAALVAAALGSGGYGTWFLLTQSPP</sequence>
<name>A0A1I6V8S8_9ACTN</name>
<evidence type="ECO:0000256" key="8">
    <source>
        <dbReference type="ARBA" id="ARBA00022989"/>
    </source>
</evidence>
<feature type="transmembrane region" description="Helical" evidence="10">
    <location>
        <begin position="227"/>
        <end position="247"/>
    </location>
</feature>
<evidence type="ECO:0000256" key="2">
    <source>
        <dbReference type="ARBA" id="ARBA00004687"/>
    </source>
</evidence>
<keyword evidence="12" id="KW-1185">Reference proteome</keyword>
<comment type="subcellular location">
    <subcellularLocation>
        <location evidence="1">Endoplasmic reticulum membrane</location>
        <topology evidence="1">Multi-pass membrane protein</topology>
    </subcellularLocation>
</comment>
<keyword evidence="3" id="KW-0337">GPI-anchor biosynthesis</keyword>
<dbReference type="STRING" id="1176198.SAMN05444716_107191"/>
<dbReference type="RefSeq" id="WP_093843892.1">
    <property type="nucleotide sequence ID" value="NZ_FPAB01000007.1"/>
</dbReference>
<dbReference type="GO" id="GO:0006506">
    <property type="term" value="P:GPI anchor biosynthetic process"/>
    <property type="evidence" value="ECO:0007669"/>
    <property type="project" value="UniProtKB-UniPathway"/>
</dbReference>
<keyword evidence="8 10" id="KW-1133">Transmembrane helix</keyword>
<evidence type="ECO:0000256" key="7">
    <source>
        <dbReference type="ARBA" id="ARBA00022824"/>
    </source>
</evidence>
<feature type="transmembrane region" description="Helical" evidence="10">
    <location>
        <begin position="287"/>
        <end position="306"/>
    </location>
</feature>
<dbReference type="GO" id="GO:0000009">
    <property type="term" value="F:alpha-1,6-mannosyltransferase activity"/>
    <property type="evidence" value="ECO:0007669"/>
    <property type="project" value="InterPro"/>
</dbReference>